<dbReference type="InterPro" id="IPR022816">
    <property type="entry name" value="Condensin_barren_su2"/>
</dbReference>
<feature type="region of interest" description="Disordered" evidence="11">
    <location>
        <begin position="1"/>
        <end position="83"/>
    </location>
</feature>
<comment type="similarity">
    <text evidence="3">Belongs to the CND2 (condensin subunit 2) family.</text>
</comment>
<feature type="compositionally biased region" description="Acidic residues" evidence="11">
    <location>
        <begin position="202"/>
        <end position="215"/>
    </location>
</feature>
<feature type="region of interest" description="Disordered" evidence="11">
    <location>
        <begin position="574"/>
        <end position="606"/>
    </location>
</feature>
<dbReference type="GO" id="GO:0051301">
    <property type="term" value="P:cell division"/>
    <property type="evidence" value="ECO:0007669"/>
    <property type="project" value="UniProtKB-KW"/>
</dbReference>
<evidence type="ECO:0000256" key="8">
    <source>
        <dbReference type="ARBA" id="ARBA00022776"/>
    </source>
</evidence>
<keyword evidence="6" id="KW-0963">Cytoplasm</keyword>
<feature type="compositionally biased region" description="Acidic residues" evidence="11">
    <location>
        <begin position="294"/>
        <end position="317"/>
    </location>
</feature>
<dbReference type="PANTHER" id="PTHR13108">
    <property type="entry name" value="CONDENSIN COMPLEX SUBUNIT 2"/>
    <property type="match status" value="1"/>
</dbReference>
<evidence type="ECO:0000256" key="10">
    <source>
        <dbReference type="ARBA" id="ARBA00023306"/>
    </source>
</evidence>
<evidence type="ECO:0000256" key="6">
    <source>
        <dbReference type="ARBA" id="ARBA00022490"/>
    </source>
</evidence>
<dbReference type="Proteomes" id="UP000245884">
    <property type="component" value="Unassembled WGS sequence"/>
</dbReference>
<feature type="region of interest" description="Disordered" evidence="11">
    <location>
        <begin position="294"/>
        <end position="324"/>
    </location>
</feature>
<keyword evidence="9" id="KW-0226">DNA condensation</keyword>
<keyword evidence="5" id="KW-0158">Chromosome</keyword>
<dbReference type="PANTHER" id="PTHR13108:SF9">
    <property type="entry name" value="CONDENSIN COMPLEX SUBUNIT 2"/>
    <property type="match status" value="1"/>
</dbReference>
<dbReference type="GeneID" id="37029325"/>
<dbReference type="Pfam" id="PF05786">
    <property type="entry name" value="Cnd2"/>
    <property type="match status" value="1"/>
</dbReference>
<sequence length="981" mass="104282">MASKSKGSSSSSFDMDDEEDTAPRRPSNRPRVSLNGSRAASSAQQRSSSRPDPSSSSDAPGPSSSSRQASSSHTNRSGMSTLARANARRVSMAPAGGLAAVPAPAQKLNVDSTSFEEWMKMATDNKINSTNTFSIALIDYFHDMSLLRSDSGDGTINFQKASCTLDGCVKVWTSRVDSVVSETGKLLNGLVGDGSKGSKAGEDDEEGDLDGEIDGEGAAGGGKGGRKKKTKAKEATLVKNFSAIAVKKLDLEYTVDPLFKKTSADFDEGGAGGLLMNHLGVDDKMRVVFDAGEAEGLPEGEEDDASDDEEGEDDEEEAAKKQAADTIDLSRMQAKLFSLAPLSLWASSADPIATLLNGRLVCPSLARFSFAPDQEGDLFGQADDDGGDDDANAHDDGTSPFDLGYMNPAITATPWGGDDDGPAFGYGDEDEDSNADLFGVPADLDRDGEVFGLPPERPAGMHSQMDEHDGGDGGGFDFMDGGGGDNDEPDMDMGNGEDGGAPVRWDPRQGPSQHDLLLAFKGVSGNDDEGREGGADGGAAGSGGLFDYFDQRLMKSWAGPEHWKMRSRLAGFGGLAQQQQQQQANAANGETGADGTPTGKKKRTAKDPFVIDFLNAEPPSSKELFEPPKTASSILLPKMRHQPEAFLLPEDRHFSSRMLLRLFSKPRAVLNIRTRRGGLRFGANPGLGGFGAGAGDGELDEAFWAQQQAAREAENGAGLDGGDGVDFALNDEAPMPLDTQFYHDGDDEGAFELASSLPPTQTNPNSAADVDVADFEEEDLAAQAAALKRVRPEYVNYAKKAKRVDVRRLKENIWKELAIEVGADTAALQDDGDETAESTATTTSAEPKTFRSVLSGLRKAYPKEKMDEISTSFCFICLLHLANEEGLEIKIGQRGQAAQEAAVRNAMLGAMTPGGRVIAEDEEDESEEDEDGLSVKGKLHGRRRVGDDSDDDDVEEAKSALTVGRLEYLRIKKDPKAGRSA</sequence>
<feature type="region of interest" description="Disordered" evidence="11">
    <location>
        <begin position="376"/>
        <end position="512"/>
    </location>
</feature>
<protein>
    <recommendedName>
        <fullName evidence="4">Condensin complex subunit 2</fullName>
    </recommendedName>
</protein>
<feature type="region of interest" description="Disordered" evidence="11">
    <location>
        <begin position="919"/>
        <end position="956"/>
    </location>
</feature>
<feature type="compositionally biased region" description="Low complexity" evidence="11">
    <location>
        <begin position="576"/>
        <end position="588"/>
    </location>
</feature>
<dbReference type="EMBL" id="KZ819663">
    <property type="protein sequence ID" value="PWN29517.1"/>
    <property type="molecule type" value="Genomic_DNA"/>
</dbReference>
<dbReference type="PIRSF" id="PIRSF017126">
    <property type="entry name" value="Condensin_H"/>
    <property type="match status" value="1"/>
</dbReference>
<evidence type="ECO:0000256" key="4">
    <source>
        <dbReference type="ARBA" id="ARBA00016065"/>
    </source>
</evidence>
<evidence type="ECO:0000256" key="5">
    <source>
        <dbReference type="ARBA" id="ARBA00022454"/>
    </source>
</evidence>
<evidence type="ECO:0000256" key="2">
    <source>
        <dbReference type="ARBA" id="ARBA00004496"/>
    </source>
</evidence>
<keyword evidence="13" id="KW-1185">Reference proteome</keyword>
<feature type="compositionally biased region" description="Gly residues" evidence="11">
    <location>
        <begin position="472"/>
        <end position="484"/>
    </location>
</feature>
<evidence type="ECO:0000313" key="12">
    <source>
        <dbReference type="EMBL" id="PWN29517.1"/>
    </source>
</evidence>
<feature type="compositionally biased region" description="Low complexity" evidence="11">
    <location>
        <begin position="36"/>
        <end position="72"/>
    </location>
</feature>
<keyword evidence="8" id="KW-0498">Mitosis</keyword>
<dbReference type="GO" id="GO:0005737">
    <property type="term" value="C:cytoplasm"/>
    <property type="evidence" value="ECO:0007669"/>
    <property type="project" value="UniProtKB-SubCell"/>
</dbReference>
<dbReference type="OrthoDB" id="362021at2759"/>
<gene>
    <name evidence="12" type="ORF">BDZ90DRAFT_245319</name>
</gene>
<evidence type="ECO:0000256" key="1">
    <source>
        <dbReference type="ARBA" id="ARBA00004286"/>
    </source>
</evidence>
<reference evidence="12 13" key="1">
    <citation type="journal article" date="2018" name="Mol. Biol. Evol.">
        <title>Broad Genomic Sampling Reveals a Smut Pathogenic Ancestry of the Fungal Clade Ustilaginomycotina.</title>
        <authorList>
            <person name="Kijpornyongpan T."/>
            <person name="Mondo S.J."/>
            <person name="Barry K."/>
            <person name="Sandor L."/>
            <person name="Lee J."/>
            <person name="Lipzen A."/>
            <person name="Pangilinan J."/>
            <person name="LaButti K."/>
            <person name="Hainaut M."/>
            <person name="Henrissat B."/>
            <person name="Grigoriev I.V."/>
            <person name="Spatafora J.W."/>
            <person name="Aime M.C."/>
        </authorList>
    </citation>
    <scope>NUCLEOTIDE SEQUENCE [LARGE SCALE GENOMIC DNA]</scope>
    <source>
        <strain evidence="12 13">MCA 5214</strain>
    </source>
</reference>
<dbReference type="STRING" id="1569628.A0A316UW38"/>
<comment type="subcellular location">
    <subcellularLocation>
        <location evidence="1">Chromosome</location>
    </subcellularLocation>
    <subcellularLocation>
        <location evidence="2">Cytoplasm</location>
    </subcellularLocation>
</comment>
<feature type="region of interest" description="Disordered" evidence="11">
    <location>
        <begin position="191"/>
        <end position="229"/>
    </location>
</feature>
<keyword evidence="7" id="KW-0132">Cell division</keyword>
<dbReference type="GO" id="GO:0000796">
    <property type="term" value="C:condensin complex"/>
    <property type="evidence" value="ECO:0007669"/>
    <property type="project" value="InterPro"/>
</dbReference>
<feature type="compositionally biased region" description="Acidic residues" evidence="11">
    <location>
        <begin position="920"/>
        <end position="932"/>
    </location>
</feature>
<evidence type="ECO:0000313" key="13">
    <source>
        <dbReference type="Proteomes" id="UP000245884"/>
    </source>
</evidence>
<feature type="compositionally biased region" description="Low complexity" evidence="11">
    <location>
        <begin position="1"/>
        <end position="12"/>
    </location>
</feature>
<evidence type="ECO:0000256" key="7">
    <source>
        <dbReference type="ARBA" id="ARBA00022618"/>
    </source>
</evidence>
<dbReference type="RefSeq" id="XP_025364129.1">
    <property type="nucleotide sequence ID" value="XM_025507502.1"/>
</dbReference>
<dbReference type="AlphaFoldDB" id="A0A316UW38"/>
<evidence type="ECO:0000256" key="3">
    <source>
        <dbReference type="ARBA" id="ARBA00009471"/>
    </source>
</evidence>
<organism evidence="12 13">
    <name type="scientific">Jaminaea rosea</name>
    <dbReference type="NCBI Taxonomy" id="1569628"/>
    <lineage>
        <taxon>Eukaryota</taxon>
        <taxon>Fungi</taxon>
        <taxon>Dikarya</taxon>
        <taxon>Basidiomycota</taxon>
        <taxon>Ustilaginomycotina</taxon>
        <taxon>Exobasidiomycetes</taxon>
        <taxon>Microstromatales</taxon>
        <taxon>Microstromatales incertae sedis</taxon>
        <taxon>Jaminaea</taxon>
    </lineage>
</organism>
<dbReference type="GO" id="GO:0007076">
    <property type="term" value="P:mitotic chromosome condensation"/>
    <property type="evidence" value="ECO:0007669"/>
    <property type="project" value="InterPro"/>
</dbReference>
<proteinExistence type="inferred from homology"/>
<name>A0A316UW38_9BASI</name>
<evidence type="ECO:0000256" key="9">
    <source>
        <dbReference type="ARBA" id="ARBA00023067"/>
    </source>
</evidence>
<keyword evidence="10" id="KW-0131">Cell cycle</keyword>
<evidence type="ECO:0000256" key="11">
    <source>
        <dbReference type="SAM" id="MobiDB-lite"/>
    </source>
</evidence>
<accession>A0A316UW38</accession>
<feature type="compositionally biased region" description="Acidic residues" evidence="11">
    <location>
        <begin position="417"/>
        <end position="434"/>
    </location>
</feature>
<dbReference type="GO" id="GO:0003682">
    <property type="term" value="F:chromatin binding"/>
    <property type="evidence" value="ECO:0007669"/>
    <property type="project" value="TreeGrafter"/>
</dbReference>